<sequence length="239" mass="26758">MTIRLPQLGGCPLQHQATHLPLNFYQATDLTPKGWYTHLPGGGATAGVSNQQPAVRPKLTNQSTGVHDQQLQYCTPAPQPHDGGVDAQHTPAPPILSPYRDHYAAPPLTDMLVEDWIRDMQYLLEAIELPPHLRFSTVVRHLSVEDRKLVLNLPLYDQTPEMAFEELRAEYGDTQSSLDPMADFYEWSQRPEESACSYAISLEANLRAVEDSQSGGKPFPDRDGKLTQQFLRGLNDEEV</sequence>
<gene>
    <name evidence="2" type="ORF">AMECASPLE_022992</name>
</gene>
<evidence type="ECO:0000256" key="1">
    <source>
        <dbReference type="SAM" id="MobiDB-lite"/>
    </source>
</evidence>
<protein>
    <submittedName>
        <fullName evidence="2">Uncharacterized protein</fullName>
    </submittedName>
</protein>
<evidence type="ECO:0000313" key="2">
    <source>
        <dbReference type="EMBL" id="MEQ2292420.1"/>
    </source>
</evidence>
<proteinExistence type="predicted"/>
<accession>A0ABV0YF26</accession>
<reference evidence="2 3" key="1">
    <citation type="submission" date="2021-06" db="EMBL/GenBank/DDBJ databases">
        <authorList>
            <person name="Palmer J.M."/>
        </authorList>
    </citation>
    <scope>NUCLEOTIDE SEQUENCE [LARGE SCALE GENOMIC DNA]</scope>
    <source>
        <strain evidence="2 3">AS_MEX2019</strain>
        <tissue evidence="2">Muscle</tissue>
    </source>
</reference>
<comment type="caution">
    <text evidence="2">The sequence shown here is derived from an EMBL/GenBank/DDBJ whole genome shotgun (WGS) entry which is preliminary data.</text>
</comment>
<organism evidence="2 3">
    <name type="scientific">Ameca splendens</name>
    <dbReference type="NCBI Taxonomy" id="208324"/>
    <lineage>
        <taxon>Eukaryota</taxon>
        <taxon>Metazoa</taxon>
        <taxon>Chordata</taxon>
        <taxon>Craniata</taxon>
        <taxon>Vertebrata</taxon>
        <taxon>Euteleostomi</taxon>
        <taxon>Actinopterygii</taxon>
        <taxon>Neopterygii</taxon>
        <taxon>Teleostei</taxon>
        <taxon>Neoteleostei</taxon>
        <taxon>Acanthomorphata</taxon>
        <taxon>Ovalentaria</taxon>
        <taxon>Atherinomorphae</taxon>
        <taxon>Cyprinodontiformes</taxon>
        <taxon>Goodeidae</taxon>
        <taxon>Ameca</taxon>
    </lineage>
</organism>
<dbReference type="Proteomes" id="UP001469553">
    <property type="component" value="Unassembled WGS sequence"/>
</dbReference>
<keyword evidence="3" id="KW-1185">Reference proteome</keyword>
<feature type="region of interest" description="Disordered" evidence="1">
    <location>
        <begin position="211"/>
        <end position="239"/>
    </location>
</feature>
<name>A0ABV0YF26_9TELE</name>
<dbReference type="EMBL" id="JAHRIP010030301">
    <property type="protein sequence ID" value="MEQ2292420.1"/>
    <property type="molecule type" value="Genomic_DNA"/>
</dbReference>
<evidence type="ECO:0000313" key="3">
    <source>
        <dbReference type="Proteomes" id="UP001469553"/>
    </source>
</evidence>